<feature type="compositionally biased region" description="Low complexity" evidence="8">
    <location>
        <begin position="413"/>
        <end position="428"/>
    </location>
</feature>
<sequence length="1750" mass="186544">MNSVESAASLFGSDDTGPDPFAVLGDDDPETTTAHTVDNVQGEILSAFDKPVIDAAPANLFSQEDSSSSSQYGSELEPTSHDPYAYNASNYSQDLSSSAPYNDQAAQGWYDEHGQWQTQEYLPTQPAQTIQEYTTSQHSSLPSNQYDPYTPQANTMPAQSYAPQTQPTYTPYQQPTSTSTGSETRTHVQTSSSQPAYNPYAPTSSGQQVTSNTSSSYAFPSSGQASYATVPKTTPSVPAPPTPSAAVYRPKTSNAYDPPLPPPRASRRVVSTVRPPRTISPAVGQQTYPLYDVSSFTPPPPHPANHNAYSAPPSSQTYSSHAPLNTAALEGSTGYQNTNSRNTHSLDNRYADHSGVNNVDEFADSANMSSHYVPRSDTYVSTSPSRLPNSGKTDEPPTPRQLPNSMVTDYTGPQHPQPQTQSEPPSQQVFGNGPIHNWETNRGSPLIANDEGFATSFPSAPLQNGPYAFSGDAVTNGQNHHGSYISERAVSPAQIASQSWSKSPRASPDSYRILESNSMSSSPPPSNYEAYRPSPYDPQTAARTSSPGNESIRSRNGSEGTADAYAPKSRSTTTFDQPEPSAFAGVRQASPPIHIPNDPDAYLPATVPQHTNMYEPHVHAAQFPASQTVTSDPYAPNPNAQPPNVPDSKLPRAKSPLRSWQKPQNTVSDPYAPPLKNGTSYVSRDRSASNGSVFSGAATEQYAPPKQSVQQQSYMAPYPSAYNISASQGPAYEGFSSIGQDVSLAPATHTPYAPSPSLMGLNDPLGRSSARIPVFSFGFGGKLVTCFHGSSGLNTGFDVALSSRQSTDIQIRVLHKVIPESALDSSTAIFPGPLFCDPGSPTNSLVRTNASQVKAKKARVSKYLDERADEIHRGIAYLTPGSEDRRQADGKLVLVRLLKIMAENDGQLSGTPQLDTSVRAALLPRLAESGASSPLEAPPIASALSFPSPIPDSYSGLGLLTSNSGENPIAVSTLRPSALSKIQELLLRGERRQAYHFALDGKLWAHAMVIASGIDKEAWKEVVNEFLRTELGVKDDERRLPAMSRSNEPPPPATNGREWLRVAYGLFSGQGPAAVQQLLPPNQLSRPMGGLQVPTPAISLISPMSPNFPSPSITANIPIESLAKWPETAAVMVSSPMVPDTSAALTALGDYMVSNGWVEAAHACYLLSPITSPIGGVGSPSTRLVLVGSRSPHHWPSFHKDSDPIIFTEIAEFAMSLAAPPKGQEAFSGLPHLQAYRLIRATSLAEMGHVDIAKRYCEAITTSLVRSSPYFTPAFAHHLRELLDRLIGAPHLDKSGSWIGGKMNKPSLDSIGGWLEGRLTKFIAGDGDTSPAPTQDSARGNEPGVFTHYSAISSTTTSASSSPQPSQMNPHTLPSAPPRRTGSAMAAHSNASPYVPIDRASSAMEYSRPDARRSSPGPRIASANVSTTTFAQAPSFGQAVNGYGAANGHVSSYSSDTISPKSSLDTTDEEGNQAQTGTWWGSSYTEDSSAATPTAATFVRVDDAPISSSSSGFISLMDDPSFSVSPSPPASRREQSSSYEDEDEEDLGFGNSKKREKEKERAEENSKKAEEPAKVTVPERPDIKPAQAASTSSGSWLGRFWKRAESTPGPVKASLGEETSFYYDKELKRWVNKKAGTEDASKPAATPPPPSRSQTASPGRNSSSSSGPTPPTARSASAIDLSTSPPSKSTLRVRSNLVPPQSQSSPNSPAMPPGSGLAPPPPTPGRPRSSASKRNIRSRYVDILQDEGAK</sequence>
<dbReference type="Pfam" id="PF12931">
    <property type="entry name" value="TPR_Sec16"/>
    <property type="match status" value="1"/>
</dbReference>
<dbReference type="GO" id="GO:0015031">
    <property type="term" value="P:protein transport"/>
    <property type="evidence" value="ECO:0007669"/>
    <property type="project" value="UniProtKB-KW"/>
</dbReference>
<feature type="compositionally biased region" description="Polar residues" evidence="8">
    <location>
        <begin position="1451"/>
        <end position="1465"/>
    </location>
</feature>
<dbReference type="Proteomes" id="UP000054166">
    <property type="component" value="Unassembled WGS sequence"/>
</dbReference>
<evidence type="ECO:0000259" key="9">
    <source>
        <dbReference type="Pfam" id="PF12931"/>
    </source>
</evidence>
<name>A0A0C3G915_PILCF</name>
<comment type="subcellular location">
    <subcellularLocation>
        <location evidence="1">Endoplasmic reticulum membrane</location>
        <topology evidence="1">Peripheral membrane protein</topology>
        <orientation evidence="1">Cytoplasmic side</orientation>
    </subcellularLocation>
</comment>
<feature type="domain" description="Sec16 Sec23-binding" evidence="9">
    <location>
        <begin position="982"/>
        <end position="1326"/>
    </location>
</feature>
<feature type="compositionally biased region" description="Polar residues" evidence="8">
    <location>
        <begin position="541"/>
        <end position="559"/>
    </location>
</feature>
<feature type="compositionally biased region" description="Low complexity" evidence="8">
    <location>
        <begin position="1652"/>
        <end position="1678"/>
    </location>
</feature>
<dbReference type="HOGENOM" id="CLU_001760_0_0_1"/>
<feature type="compositionally biased region" description="Polar residues" evidence="8">
    <location>
        <begin position="378"/>
        <end position="391"/>
    </location>
</feature>
<feature type="compositionally biased region" description="Low complexity" evidence="8">
    <location>
        <begin position="62"/>
        <end position="75"/>
    </location>
</feature>
<feature type="compositionally biased region" description="Polar residues" evidence="8">
    <location>
        <begin position="181"/>
        <end position="227"/>
    </location>
</feature>
<feature type="region of interest" description="Disordered" evidence="8">
    <location>
        <begin position="372"/>
        <end position="452"/>
    </location>
</feature>
<dbReference type="GO" id="GO:0070973">
    <property type="term" value="P:protein localization to endoplasmic reticulum exit site"/>
    <property type="evidence" value="ECO:0007669"/>
    <property type="project" value="TreeGrafter"/>
</dbReference>
<gene>
    <name evidence="11" type="ORF">PILCRDRAFT_298665</name>
</gene>
<evidence type="ECO:0000313" key="11">
    <source>
        <dbReference type="EMBL" id="KIM87106.1"/>
    </source>
</evidence>
<dbReference type="GO" id="GO:0007030">
    <property type="term" value="P:Golgi organization"/>
    <property type="evidence" value="ECO:0007669"/>
    <property type="project" value="TreeGrafter"/>
</dbReference>
<dbReference type="GO" id="GO:0016192">
    <property type="term" value="P:vesicle-mediated transport"/>
    <property type="evidence" value="ECO:0007669"/>
    <property type="project" value="UniProtKB-KW"/>
</dbReference>
<feature type="region of interest" description="Disordered" evidence="8">
    <location>
        <begin position="296"/>
        <end position="352"/>
    </location>
</feature>
<evidence type="ECO:0000256" key="1">
    <source>
        <dbReference type="ARBA" id="ARBA00004397"/>
    </source>
</evidence>
<evidence type="ECO:0000256" key="8">
    <source>
        <dbReference type="SAM" id="MobiDB-lite"/>
    </source>
</evidence>
<dbReference type="GO" id="GO:0012507">
    <property type="term" value="C:ER to Golgi transport vesicle membrane"/>
    <property type="evidence" value="ECO:0007669"/>
    <property type="project" value="TreeGrafter"/>
</dbReference>
<dbReference type="OrthoDB" id="8918678at2759"/>
<keyword evidence="7" id="KW-0472">Membrane</keyword>
<feature type="compositionally biased region" description="Polar residues" evidence="8">
    <location>
        <begin position="87"/>
        <end position="105"/>
    </location>
</feature>
<feature type="compositionally biased region" description="Polar residues" evidence="8">
    <location>
        <begin position="1680"/>
        <end position="1693"/>
    </location>
</feature>
<feature type="region of interest" description="Disordered" evidence="8">
    <location>
        <begin position="58"/>
        <end position="273"/>
    </location>
</feature>
<feature type="region of interest" description="Disordered" evidence="8">
    <location>
        <begin position="496"/>
        <end position="606"/>
    </location>
</feature>
<dbReference type="InterPro" id="IPR024298">
    <property type="entry name" value="Sec16_Sec23-bd"/>
</dbReference>
<feature type="region of interest" description="Disordered" evidence="8">
    <location>
        <begin position="1325"/>
        <end position="1422"/>
    </location>
</feature>
<feature type="compositionally biased region" description="Low complexity" evidence="8">
    <location>
        <begin position="1699"/>
        <end position="1717"/>
    </location>
</feature>
<evidence type="ECO:0000256" key="2">
    <source>
        <dbReference type="ARBA" id="ARBA00005927"/>
    </source>
</evidence>
<keyword evidence="3 7" id="KW-0813">Transport</keyword>
<feature type="region of interest" description="Disordered" evidence="8">
    <location>
        <begin position="1512"/>
        <end position="1597"/>
    </location>
</feature>
<dbReference type="Pfam" id="PF12932">
    <property type="entry name" value="Sec16"/>
    <property type="match status" value="1"/>
</dbReference>
<feature type="compositionally biased region" description="Polar residues" evidence="8">
    <location>
        <begin position="1472"/>
        <end position="1487"/>
    </location>
</feature>
<feature type="region of interest" description="Disordered" evidence="8">
    <location>
        <begin position="1"/>
        <end position="34"/>
    </location>
</feature>
<dbReference type="PANTHER" id="PTHR13402:SF6">
    <property type="entry name" value="SECRETORY 16, ISOFORM I"/>
    <property type="match status" value="1"/>
</dbReference>
<keyword evidence="4 7" id="KW-0256">Endoplasmic reticulum</keyword>
<dbReference type="GO" id="GO:0070971">
    <property type="term" value="C:endoplasmic reticulum exit site"/>
    <property type="evidence" value="ECO:0007669"/>
    <property type="project" value="TreeGrafter"/>
</dbReference>
<feature type="region of interest" description="Disordered" evidence="8">
    <location>
        <begin position="1451"/>
        <end position="1487"/>
    </location>
</feature>
<proteinExistence type="inferred from homology"/>
<feature type="compositionally biased region" description="Low complexity" evidence="8">
    <location>
        <begin position="1350"/>
        <end position="1367"/>
    </location>
</feature>
<dbReference type="Gene3D" id="1.25.40.1030">
    <property type="match status" value="1"/>
</dbReference>
<feature type="compositionally biased region" description="Basic and acidic residues" evidence="8">
    <location>
        <begin position="1553"/>
        <end position="1583"/>
    </location>
</feature>
<dbReference type="GO" id="GO:0005789">
    <property type="term" value="C:endoplasmic reticulum membrane"/>
    <property type="evidence" value="ECO:0007669"/>
    <property type="project" value="UniProtKB-SubCell"/>
</dbReference>
<dbReference type="GO" id="GO:0006914">
    <property type="term" value="P:autophagy"/>
    <property type="evidence" value="ECO:0007669"/>
    <property type="project" value="UniProtKB-KW"/>
</dbReference>
<dbReference type="EMBL" id="KN832980">
    <property type="protein sequence ID" value="KIM87106.1"/>
    <property type="molecule type" value="Genomic_DNA"/>
</dbReference>
<feature type="compositionally biased region" description="Pro residues" evidence="8">
    <location>
        <begin position="635"/>
        <end position="645"/>
    </location>
</feature>
<feature type="compositionally biased region" description="Low complexity" evidence="8">
    <location>
        <begin position="159"/>
        <end position="180"/>
    </location>
</feature>
<evidence type="ECO:0000256" key="6">
    <source>
        <dbReference type="ARBA" id="ARBA00024687"/>
    </source>
</evidence>
<dbReference type="PANTHER" id="PTHR13402">
    <property type="entry name" value="RGPR-RELATED"/>
    <property type="match status" value="1"/>
</dbReference>
<feature type="region of interest" description="Disordered" evidence="8">
    <location>
        <begin position="1634"/>
        <end position="1750"/>
    </location>
</feature>
<dbReference type="InterPro" id="IPR024340">
    <property type="entry name" value="Sec16_CCD"/>
</dbReference>
<organism evidence="11 12">
    <name type="scientific">Piloderma croceum (strain F 1598)</name>
    <dbReference type="NCBI Taxonomy" id="765440"/>
    <lineage>
        <taxon>Eukaryota</taxon>
        <taxon>Fungi</taxon>
        <taxon>Dikarya</taxon>
        <taxon>Basidiomycota</taxon>
        <taxon>Agaricomycotina</taxon>
        <taxon>Agaricomycetes</taxon>
        <taxon>Agaricomycetidae</taxon>
        <taxon>Atheliales</taxon>
        <taxon>Atheliaceae</taxon>
        <taxon>Piloderma</taxon>
    </lineage>
</organism>
<accession>A0A0C3G915</accession>
<keyword evidence="7" id="KW-0072">Autophagy</keyword>
<dbReference type="CDD" id="cd09233">
    <property type="entry name" value="ACE1-Sec16-like"/>
    <property type="match status" value="1"/>
</dbReference>
<dbReference type="FunCoup" id="A0A0C3G915">
    <property type="interactions" value="49"/>
</dbReference>
<reference evidence="11 12" key="1">
    <citation type="submission" date="2014-04" db="EMBL/GenBank/DDBJ databases">
        <authorList>
            <consortium name="DOE Joint Genome Institute"/>
            <person name="Kuo A."/>
            <person name="Tarkka M."/>
            <person name="Buscot F."/>
            <person name="Kohler A."/>
            <person name="Nagy L.G."/>
            <person name="Floudas D."/>
            <person name="Copeland A."/>
            <person name="Barry K.W."/>
            <person name="Cichocki N."/>
            <person name="Veneault-Fourrey C."/>
            <person name="LaButti K."/>
            <person name="Lindquist E.A."/>
            <person name="Lipzen A."/>
            <person name="Lundell T."/>
            <person name="Morin E."/>
            <person name="Murat C."/>
            <person name="Sun H."/>
            <person name="Tunlid A."/>
            <person name="Henrissat B."/>
            <person name="Grigoriev I.V."/>
            <person name="Hibbett D.S."/>
            <person name="Martin F."/>
            <person name="Nordberg H.P."/>
            <person name="Cantor M.N."/>
            <person name="Hua S.X."/>
        </authorList>
    </citation>
    <scope>NUCLEOTIDE SEQUENCE [LARGE SCALE GENOMIC DNA]</scope>
    <source>
        <strain evidence="11 12">F 1598</strain>
    </source>
</reference>
<feature type="compositionally biased region" description="Low complexity" evidence="8">
    <location>
        <begin position="304"/>
        <end position="315"/>
    </location>
</feature>
<keyword evidence="7" id="KW-0653">Protein transport</keyword>
<evidence type="ECO:0000256" key="4">
    <source>
        <dbReference type="ARBA" id="ARBA00022824"/>
    </source>
</evidence>
<reference evidence="12" key="2">
    <citation type="submission" date="2015-01" db="EMBL/GenBank/DDBJ databases">
        <title>Evolutionary Origins and Diversification of the Mycorrhizal Mutualists.</title>
        <authorList>
            <consortium name="DOE Joint Genome Institute"/>
            <consortium name="Mycorrhizal Genomics Consortium"/>
            <person name="Kohler A."/>
            <person name="Kuo A."/>
            <person name="Nagy L.G."/>
            <person name="Floudas D."/>
            <person name="Copeland A."/>
            <person name="Barry K.W."/>
            <person name="Cichocki N."/>
            <person name="Veneault-Fourrey C."/>
            <person name="LaButti K."/>
            <person name="Lindquist E.A."/>
            <person name="Lipzen A."/>
            <person name="Lundell T."/>
            <person name="Morin E."/>
            <person name="Murat C."/>
            <person name="Riley R."/>
            <person name="Ohm R."/>
            <person name="Sun H."/>
            <person name="Tunlid A."/>
            <person name="Henrissat B."/>
            <person name="Grigoriev I.V."/>
            <person name="Hibbett D.S."/>
            <person name="Martin F."/>
        </authorList>
    </citation>
    <scope>NUCLEOTIDE SEQUENCE [LARGE SCALE GENOMIC DNA]</scope>
    <source>
        <strain evidence="12">F 1598</strain>
    </source>
</reference>
<dbReference type="InParanoid" id="A0A0C3G915"/>
<comment type="similarity">
    <text evidence="2 7">Belongs to the SEC16 family.</text>
</comment>
<feature type="domain" description="Sec16 central conserved" evidence="10">
    <location>
        <begin position="772"/>
        <end position="906"/>
    </location>
</feature>
<dbReference type="STRING" id="765440.A0A0C3G915"/>
<feature type="region of interest" description="Disordered" evidence="8">
    <location>
        <begin position="627"/>
        <end position="675"/>
    </location>
</feature>
<keyword evidence="5 7" id="KW-0931">ER-Golgi transport</keyword>
<evidence type="ECO:0000259" key="10">
    <source>
        <dbReference type="Pfam" id="PF12932"/>
    </source>
</evidence>
<comment type="function">
    <text evidence="6 7">Involved in the initiation of assembly of the COPII coat required for the formation of transport vesicles from the endoplasmic reticulum (ER) and the selection of cargo molecules. Also involved in autophagy.</text>
</comment>
<protein>
    <recommendedName>
        <fullName evidence="7">Protein transport protein sec16</fullName>
    </recommendedName>
</protein>
<feature type="compositionally biased region" description="Polar residues" evidence="8">
    <location>
        <begin position="333"/>
        <end position="343"/>
    </location>
</feature>
<keyword evidence="12" id="KW-1185">Reference proteome</keyword>
<evidence type="ECO:0000256" key="3">
    <source>
        <dbReference type="ARBA" id="ARBA00022448"/>
    </source>
</evidence>
<evidence type="ECO:0000256" key="5">
    <source>
        <dbReference type="ARBA" id="ARBA00022892"/>
    </source>
</evidence>
<feature type="compositionally biased region" description="Polar residues" evidence="8">
    <location>
        <begin position="115"/>
        <end position="158"/>
    </location>
</feature>
<evidence type="ECO:0000256" key="7">
    <source>
        <dbReference type="RuleBase" id="RU364101"/>
    </source>
</evidence>
<evidence type="ECO:0000313" key="12">
    <source>
        <dbReference type="Proteomes" id="UP000054166"/>
    </source>
</evidence>